<comment type="caution">
    <text evidence="4">The sequence shown here is derived from an EMBL/GenBank/DDBJ whole genome shotgun (WGS) entry which is preliminary data.</text>
</comment>
<name>A0ABQ2NPP9_9BACI</name>
<evidence type="ECO:0000256" key="1">
    <source>
        <dbReference type="ARBA" id="ARBA00010515"/>
    </source>
</evidence>
<feature type="domain" description="Alpha/beta hydrolase fold-3" evidence="3">
    <location>
        <begin position="80"/>
        <end position="286"/>
    </location>
</feature>
<protein>
    <submittedName>
        <fullName evidence="4">Alpha/beta hydrolase</fullName>
    </submittedName>
</protein>
<evidence type="ECO:0000313" key="4">
    <source>
        <dbReference type="EMBL" id="GGP08659.1"/>
    </source>
</evidence>
<gene>
    <name evidence="4" type="ORF">GCM10011346_09580</name>
</gene>
<dbReference type="PROSITE" id="PS01173">
    <property type="entry name" value="LIPASE_GDXG_HIS"/>
    <property type="match status" value="1"/>
</dbReference>
<dbReference type="SUPFAM" id="SSF53474">
    <property type="entry name" value="alpha/beta-Hydrolases"/>
    <property type="match status" value="1"/>
</dbReference>
<accession>A0ABQ2NPP9</accession>
<dbReference type="Gene3D" id="3.40.50.1820">
    <property type="entry name" value="alpha/beta hydrolase"/>
    <property type="match status" value="1"/>
</dbReference>
<dbReference type="InterPro" id="IPR050300">
    <property type="entry name" value="GDXG_lipolytic_enzyme"/>
</dbReference>
<dbReference type="EMBL" id="BMLW01000002">
    <property type="protein sequence ID" value="GGP08659.1"/>
    <property type="molecule type" value="Genomic_DNA"/>
</dbReference>
<dbReference type="Pfam" id="PF07859">
    <property type="entry name" value="Abhydrolase_3"/>
    <property type="match status" value="1"/>
</dbReference>
<dbReference type="InterPro" id="IPR002168">
    <property type="entry name" value="Lipase_GDXG_HIS_AS"/>
</dbReference>
<dbReference type="InterPro" id="IPR013094">
    <property type="entry name" value="AB_hydrolase_3"/>
</dbReference>
<organism evidence="4 5">
    <name type="scientific">Oceanobacillus neutriphilus</name>
    <dbReference type="NCBI Taxonomy" id="531815"/>
    <lineage>
        <taxon>Bacteria</taxon>
        <taxon>Bacillati</taxon>
        <taxon>Bacillota</taxon>
        <taxon>Bacilli</taxon>
        <taxon>Bacillales</taxon>
        <taxon>Bacillaceae</taxon>
        <taxon>Oceanobacillus</taxon>
    </lineage>
</organism>
<sequence>MVMDAQMKTILKNIEASGSPPLGSLPPKQEREAFIATNKTPGKKLEPVNKIVNRNIQGPGGNIPIRIYNYSRDTERQPVMVFFHGGGFVTGNLETHDYICRAITNRAECVVVSVDYRLAPEHQFPAAVEDCYAATQWISQHATELNIDPSRIAVGGDSSGGNLATVVSYQAKQKGSPKLICQMLLYPLTQFSFDTVSRRENGKGYVLTKKALKYYRKHYLKTLEEAKNPFASPLLIDDVSNLPPAIIVTAEYDPLRDEGEAYGKRLKEAGVPVTLTRYNGVIHGFVAMAAFLKQGKNALEETTVLLRSAFGEGRSE</sequence>
<comment type="similarity">
    <text evidence="1">Belongs to the 'GDXG' lipolytic enzyme family.</text>
</comment>
<reference evidence="5" key="1">
    <citation type="journal article" date="2019" name="Int. J. Syst. Evol. Microbiol.">
        <title>The Global Catalogue of Microorganisms (GCM) 10K type strain sequencing project: providing services to taxonomists for standard genome sequencing and annotation.</title>
        <authorList>
            <consortium name="The Broad Institute Genomics Platform"/>
            <consortium name="The Broad Institute Genome Sequencing Center for Infectious Disease"/>
            <person name="Wu L."/>
            <person name="Ma J."/>
        </authorList>
    </citation>
    <scope>NUCLEOTIDE SEQUENCE [LARGE SCALE GENOMIC DNA]</scope>
    <source>
        <strain evidence="5">CGMCC 1.7693</strain>
    </source>
</reference>
<dbReference type="PANTHER" id="PTHR48081">
    <property type="entry name" value="AB HYDROLASE SUPERFAMILY PROTEIN C4A8.06C"/>
    <property type="match status" value="1"/>
</dbReference>
<evidence type="ECO:0000256" key="2">
    <source>
        <dbReference type="ARBA" id="ARBA00022801"/>
    </source>
</evidence>
<keyword evidence="5" id="KW-1185">Reference proteome</keyword>
<evidence type="ECO:0000313" key="5">
    <source>
        <dbReference type="Proteomes" id="UP000641206"/>
    </source>
</evidence>
<dbReference type="InterPro" id="IPR029058">
    <property type="entry name" value="AB_hydrolase_fold"/>
</dbReference>
<dbReference type="GO" id="GO:0016787">
    <property type="term" value="F:hydrolase activity"/>
    <property type="evidence" value="ECO:0007669"/>
    <property type="project" value="UniProtKB-KW"/>
</dbReference>
<evidence type="ECO:0000259" key="3">
    <source>
        <dbReference type="Pfam" id="PF07859"/>
    </source>
</evidence>
<dbReference type="PANTHER" id="PTHR48081:SF8">
    <property type="entry name" value="ALPHA_BETA HYDROLASE FOLD-3 DOMAIN-CONTAINING PROTEIN-RELATED"/>
    <property type="match status" value="1"/>
</dbReference>
<keyword evidence="2 4" id="KW-0378">Hydrolase</keyword>
<proteinExistence type="inferred from homology"/>
<dbReference type="Proteomes" id="UP000641206">
    <property type="component" value="Unassembled WGS sequence"/>
</dbReference>